<comment type="pathway">
    <text evidence="8">Cofactor biosynthesis; NAD(+) biosynthesis; NAD(+) from deamido-NAD(+) (ammonia route): step 1/1.</text>
</comment>
<dbReference type="EMBL" id="CP002779">
    <property type="protein sequence ID" value="AEH25300.1"/>
    <property type="molecule type" value="Genomic_DNA"/>
</dbReference>
<evidence type="ECO:0000256" key="2">
    <source>
        <dbReference type="ARBA" id="ARBA00022598"/>
    </source>
</evidence>
<feature type="binding site" evidence="8">
    <location>
        <position position="133"/>
    </location>
    <ligand>
        <name>ATP</name>
        <dbReference type="ChEBI" id="CHEBI:30616"/>
    </ligand>
</feature>
<dbReference type="Proteomes" id="UP000008386">
    <property type="component" value="Chromosome"/>
</dbReference>
<organism evidence="12 13">
    <name type="scientific">Pyrococcus yayanosii (strain CH1 / JCM 16557)</name>
    <dbReference type="NCBI Taxonomy" id="529709"/>
    <lineage>
        <taxon>Archaea</taxon>
        <taxon>Methanobacteriati</taxon>
        <taxon>Methanobacteriota</taxon>
        <taxon>Thermococci</taxon>
        <taxon>Thermococcales</taxon>
        <taxon>Thermococcaceae</taxon>
        <taxon>Pyrococcus</taxon>
    </lineage>
</organism>
<name>F8AH70_PYRYC</name>
<dbReference type="FunFam" id="3.40.50.620:FF:000106">
    <property type="entry name" value="Glutamine-dependent NAD(+) synthetase"/>
    <property type="match status" value="1"/>
</dbReference>
<comment type="subunit">
    <text evidence="8">Homodimer.</text>
</comment>
<feature type="binding site" evidence="8">
    <location>
        <position position="184"/>
    </location>
    <ligand>
        <name>ATP</name>
        <dbReference type="ChEBI" id="CHEBI:30616"/>
    </ligand>
</feature>
<reference evidence="12 13" key="1">
    <citation type="journal article" date="2011" name="J. Bacteriol.">
        <title>Complete genome sequence of the obligate piezophilic hyperthermophilic archaeon Pyrococcus yayanosii CH1.</title>
        <authorList>
            <person name="Jun X."/>
            <person name="Lupeng L."/>
            <person name="Minjuan X."/>
            <person name="Oger P."/>
            <person name="Fengping W."/>
            <person name="Jebbar M."/>
            <person name="Xiang X."/>
        </authorList>
    </citation>
    <scope>NUCLEOTIDE SEQUENCE [LARGE SCALE GENOMIC DNA]</scope>
    <source>
        <strain evidence="13">CH1 / JCM 16557</strain>
    </source>
</reference>
<feature type="binding site" evidence="8">
    <location>
        <position position="38"/>
    </location>
    <ligand>
        <name>Mg(2+)</name>
        <dbReference type="ChEBI" id="CHEBI:18420"/>
    </ligand>
</feature>
<dbReference type="InterPro" id="IPR022926">
    <property type="entry name" value="NH(3)-dep_NAD(+)_synth"/>
</dbReference>
<evidence type="ECO:0000256" key="7">
    <source>
        <dbReference type="ARBA" id="ARBA00023027"/>
    </source>
</evidence>
<evidence type="ECO:0000256" key="5">
    <source>
        <dbReference type="ARBA" id="ARBA00022840"/>
    </source>
</evidence>
<proteinExistence type="inferred from homology"/>
<dbReference type="PANTHER" id="PTHR23090:SF9">
    <property type="entry name" value="GLUTAMINE-DEPENDENT NAD(+) SYNTHETASE"/>
    <property type="match status" value="1"/>
</dbReference>
<feature type="binding site" evidence="8">
    <location>
        <position position="153"/>
    </location>
    <ligand>
        <name>deamido-NAD(+)</name>
        <dbReference type="ChEBI" id="CHEBI:58437"/>
        <note>ligand shared between two neighboring subunits</note>
    </ligand>
</feature>
<evidence type="ECO:0000256" key="1">
    <source>
        <dbReference type="ARBA" id="ARBA00005859"/>
    </source>
</evidence>
<keyword evidence="7 8" id="KW-0520">NAD</keyword>
<dbReference type="NCBIfam" id="NF010587">
    <property type="entry name" value="PRK13980.1"/>
    <property type="match status" value="1"/>
</dbReference>
<dbReference type="eggNOG" id="arCOG00069">
    <property type="taxonomic scope" value="Archaea"/>
</dbReference>
<dbReference type="KEGG" id="pya:PYCH_16340"/>
<dbReference type="Gene3D" id="3.40.50.620">
    <property type="entry name" value="HUPs"/>
    <property type="match status" value="1"/>
</dbReference>
<evidence type="ECO:0000256" key="3">
    <source>
        <dbReference type="ARBA" id="ARBA00022723"/>
    </source>
</evidence>
<feature type="binding site" evidence="8">
    <location>
        <begin position="32"/>
        <end position="39"/>
    </location>
    <ligand>
        <name>ATP</name>
        <dbReference type="ChEBI" id="CHEBI:30616"/>
    </ligand>
</feature>
<feature type="binding site" description="in other chain" evidence="8">
    <location>
        <position position="146"/>
    </location>
    <ligand>
        <name>deamido-NAD(+)</name>
        <dbReference type="ChEBI" id="CHEBI:58437"/>
        <note>ligand shared between two neighboring subunits</note>
    </ligand>
</feature>
<dbReference type="STRING" id="529709.PYCH_16340"/>
<feature type="binding site" evidence="8">
    <location>
        <position position="138"/>
    </location>
    <ligand>
        <name>Mg(2+)</name>
        <dbReference type="ChEBI" id="CHEBI:18420"/>
    </ligand>
</feature>
<keyword evidence="6 8" id="KW-0460">Magnesium</keyword>
<dbReference type="Pfam" id="PF02540">
    <property type="entry name" value="NAD_synthase"/>
    <property type="match status" value="1"/>
</dbReference>
<evidence type="ECO:0000313" key="13">
    <source>
        <dbReference type="Proteomes" id="UP000008386"/>
    </source>
</evidence>
<dbReference type="CDD" id="cd00553">
    <property type="entry name" value="NAD_synthase"/>
    <property type="match status" value="1"/>
</dbReference>
<keyword evidence="5 8" id="KW-0067">ATP-binding</keyword>
<feature type="domain" description="NAD/GMP synthase" evidence="11">
    <location>
        <begin position="10"/>
        <end position="249"/>
    </location>
</feature>
<dbReference type="GO" id="GO:0046872">
    <property type="term" value="F:metal ion binding"/>
    <property type="evidence" value="ECO:0007669"/>
    <property type="project" value="UniProtKB-KW"/>
</dbReference>
<dbReference type="HOGENOM" id="CLU_059327_1_1_2"/>
<dbReference type="InterPro" id="IPR003694">
    <property type="entry name" value="NAD_synthase"/>
</dbReference>
<feature type="binding site" evidence="8">
    <location>
        <position position="162"/>
    </location>
    <ligand>
        <name>ATP</name>
        <dbReference type="ChEBI" id="CHEBI:30616"/>
    </ligand>
</feature>
<dbReference type="GO" id="GO:0003952">
    <property type="term" value="F:NAD+ synthase (glutamine-hydrolyzing) activity"/>
    <property type="evidence" value="ECO:0007669"/>
    <property type="project" value="InterPro"/>
</dbReference>
<feature type="binding site" description="in other chain" evidence="8">
    <location>
        <position position="113"/>
    </location>
    <ligand>
        <name>deamido-NAD(+)</name>
        <dbReference type="ChEBI" id="CHEBI:58437"/>
        <note>ligand shared between two neighboring subunits</note>
    </ligand>
</feature>
<dbReference type="GO" id="GO:0005737">
    <property type="term" value="C:cytoplasm"/>
    <property type="evidence" value="ECO:0007669"/>
    <property type="project" value="InterPro"/>
</dbReference>
<keyword evidence="13" id="KW-1185">Reference proteome</keyword>
<gene>
    <name evidence="8" type="primary">nadE</name>
    <name evidence="12" type="ordered locus">PYCH_16340</name>
</gene>
<feature type="binding site" description="in other chain" evidence="8">
    <location>
        <begin position="244"/>
        <end position="245"/>
    </location>
    <ligand>
        <name>deamido-NAD(+)</name>
        <dbReference type="ChEBI" id="CHEBI:58437"/>
        <note>ligand shared between two neighboring subunits</note>
    </ligand>
</feature>
<evidence type="ECO:0000256" key="10">
    <source>
        <dbReference type="RuleBase" id="RU003812"/>
    </source>
</evidence>
<dbReference type="EC" id="6.3.1.5" evidence="8 10"/>
<dbReference type="GO" id="GO:0005524">
    <property type="term" value="F:ATP binding"/>
    <property type="evidence" value="ECO:0007669"/>
    <property type="project" value="UniProtKB-UniRule"/>
</dbReference>
<evidence type="ECO:0000256" key="8">
    <source>
        <dbReference type="HAMAP-Rule" id="MF_00193"/>
    </source>
</evidence>
<dbReference type="UniPathway" id="UPA00253">
    <property type="reaction ID" value="UER00333"/>
</dbReference>
<evidence type="ECO:0000256" key="6">
    <source>
        <dbReference type="ARBA" id="ARBA00022842"/>
    </source>
</evidence>
<dbReference type="InterPro" id="IPR022310">
    <property type="entry name" value="NAD/GMP_synthase"/>
</dbReference>
<dbReference type="GO" id="GO:0009435">
    <property type="term" value="P:NAD+ biosynthetic process"/>
    <property type="evidence" value="ECO:0007669"/>
    <property type="project" value="UniProtKB-UniRule"/>
</dbReference>
<dbReference type="HAMAP" id="MF_00193">
    <property type="entry name" value="NadE_ammonia_dep"/>
    <property type="match status" value="1"/>
</dbReference>
<evidence type="ECO:0000259" key="11">
    <source>
        <dbReference type="Pfam" id="PF02540"/>
    </source>
</evidence>
<dbReference type="InterPro" id="IPR014729">
    <property type="entry name" value="Rossmann-like_a/b/a_fold"/>
</dbReference>
<dbReference type="NCBIfam" id="TIGR00552">
    <property type="entry name" value="nadE"/>
    <property type="match status" value="1"/>
</dbReference>
<comment type="similarity">
    <text evidence="1 8 9">Belongs to the NAD synthetase family.</text>
</comment>
<dbReference type="AlphaFoldDB" id="F8AH70"/>
<dbReference type="PANTHER" id="PTHR23090">
    <property type="entry name" value="NH 3 /GLUTAMINE-DEPENDENT NAD + SYNTHETASE"/>
    <property type="match status" value="1"/>
</dbReference>
<comment type="catalytic activity">
    <reaction evidence="8 10">
        <text>deamido-NAD(+) + NH4(+) + ATP = AMP + diphosphate + NAD(+) + H(+)</text>
        <dbReference type="Rhea" id="RHEA:21188"/>
        <dbReference type="ChEBI" id="CHEBI:15378"/>
        <dbReference type="ChEBI" id="CHEBI:28938"/>
        <dbReference type="ChEBI" id="CHEBI:30616"/>
        <dbReference type="ChEBI" id="CHEBI:33019"/>
        <dbReference type="ChEBI" id="CHEBI:57540"/>
        <dbReference type="ChEBI" id="CHEBI:58437"/>
        <dbReference type="ChEBI" id="CHEBI:456215"/>
        <dbReference type="EC" id="6.3.1.5"/>
    </reaction>
</comment>
<dbReference type="OrthoDB" id="39312at2157"/>
<dbReference type="SUPFAM" id="SSF52402">
    <property type="entry name" value="Adenine nucleotide alpha hydrolases-like"/>
    <property type="match status" value="1"/>
</dbReference>
<accession>F8AH70</accession>
<dbReference type="GO" id="GO:0004359">
    <property type="term" value="F:glutaminase activity"/>
    <property type="evidence" value="ECO:0007669"/>
    <property type="project" value="InterPro"/>
</dbReference>
<comment type="function">
    <text evidence="8">Catalyzes the ATP-dependent amidation of deamido-NAD to form NAD. Uses ammonia as a nitrogen source.</text>
</comment>
<evidence type="ECO:0000313" key="12">
    <source>
        <dbReference type="EMBL" id="AEH25300.1"/>
    </source>
</evidence>
<dbReference type="RefSeq" id="WP_013906356.1">
    <property type="nucleotide sequence ID" value="NC_015680.1"/>
</dbReference>
<evidence type="ECO:0000256" key="9">
    <source>
        <dbReference type="RuleBase" id="RU003811"/>
    </source>
</evidence>
<dbReference type="GO" id="GO:0008795">
    <property type="term" value="F:NAD+ synthase activity"/>
    <property type="evidence" value="ECO:0007669"/>
    <property type="project" value="UniProtKB-UniRule"/>
</dbReference>
<keyword evidence="4 8" id="KW-0547">Nucleotide-binding</keyword>
<keyword evidence="3 8" id="KW-0479">Metal-binding</keyword>
<protein>
    <recommendedName>
        <fullName evidence="8 10">NH(3)-dependent NAD(+) synthetase</fullName>
        <ecNumber evidence="8 10">6.3.1.5</ecNumber>
    </recommendedName>
</protein>
<keyword evidence="2 8" id="KW-0436">Ligase</keyword>
<evidence type="ECO:0000256" key="4">
    <source>
        <dbReference type="ARBA" id="ARBA00022741"/>
    </source>
</evidence>
<sequence length="261" mass="29363">MRRLDYEAAIERIVDFIRRKVREAGVSGVVIGISGGVDSATTAFLAVRALEREKVLGLIMPYYDNGDLEDARLVCETLGIECRVISIKPIVDSLVSQLGFEPDRKTLGNIMARARMILLYAYANSMNRLVLGTSNRSEFLTGYFTKWGDGASDYAPLINLYKTEVWAIADRLGVPKRIIEKEPTAGLWKGQTDEDELGINYKLLDEILWRLIDLKKSPEEIAKELEIPIEKVEHVEKLVKTSEHKRRLPVGPTFDDLIAGP</sequence>
<dbReference type="GeneID" id="10838203"/>